<dbReference type="Proteomes" id="UP000823775">
    <property type="component" value="Unassembled WGS sequence"/>
</dbReference>
<protein>
    <submittedName>
        <fullName evidence="2">Uncharacterized protein</fullName>
    </submittedName>
</protein>
<name>A0ABS8WMW0_DATST</name>
<gene>
    <name evidence="2" type="ORF">HAX54_049705</name>
</gene>
<evidence type="ECO:0000313" key="2">
    <source>
        <dbReference type="EMBL" id="MCE3051387.1"/>
    </source>
</evidence>
<proteinExistence type="predicted"/>
<feature type="non-terminal residue" evidence="2">
    <location>
        <position position="56"/>
    </location>
</feature>
<evidence type="ECO:0000256" key="1">
    <source>
        <dbReference type="SAM" id="MobiDB-lite"/>
    </source>
</evidence>
<feature type="region of interest" description="Disordered" evidence="1">
    <location>
        <begin position="25"/>
        <end position="56"/>
    </location>
</feature>
<feature type="region of interest" description="Disordered" evidence="1">
    <location>
        <begin position="1"/>
        <end position="20"/>
    </location>
</feature>
<keyword evidence="3" id="KW-1185">Reference proteome</keyword>
<comment type="caution">
    <text evidence="2">The sequence shown here is derived from an EMBL/GenBank/DDBJ whole genome shotgun (WGS) entry which is preliminary data.</text>
</comment>
<evidence type="ECO:0000313" key="3">
    <source>
        <dbReference type="Proteomes" id="UP000823775"/>
    </source>
</evidence>
<accession>A0ABS8WMW0</accession>
<feature type="compositionally biased region" description="Polar residues" evidence="1">
    <location>
        <begin position="29"/>
        <end position="42"/>
    </location>
</feature>
<reference evidence="2 3" key="1">
    <citation type="journal article" date="2021" name="BMC Genomics">
        <title>Datura genome reveals duplications of psychoactive alkaloid biosynthetic genes and high mutation rate following tissue culture.</title>
        <authorList>
            <person name="Rajewski A."/>
            <person name="Carter-House D."/>
            <person name="Stajich J."/>
            <person name="Litt A."/>
        </authorList>
    </citation>
    <scope>NUCLEOTIDE SEQUENCE [LARGE SCALE GENOMIC DNA]</scope>
    <source>
        <strain evidence="2">AR-01</strain>
    </source>
</reference>
<dbReference type="EMBL" id="JACEIK010008487">
    <property type="protein sequence ID" value="MCE3051387.1"/>
    <property type="molecule type" value="Genomic_DNA"/>
</dbReference>
<sequence>MRRKKKALRDPLGPNLDTLRSFFKPAPISISSQEKNGSNGTIPPSPQNERGDLVVL</sequence>
<organism evidence="2 3">
    <name type="scientific">Datura stramonium</name>
    <name type="common">Jimsonweed</name>
    <name type="synonym">Common thornapple</name>
    <dbReference type="NCBI Taxonomy" id="4076"/>
    <lineage>
        <taxon>Eukaryota</taxon>
        <taxon>Viridiplantae</taxon>
        <taxon>Streptophyta</taxon>
        <taxon>Embryophyta</taxon>
        <taxon>Tracheophyta</taxon>
        <taxon>Spermatophyta</taxon>
        <taxon>Magnoliopsida</taxon>
        <taxon>eudicotyledons</taxon>
        <taxon>Gunneridae</taxon>
        <taxon>Pentapetalae</taxon>
        <taxon>asterids</taxon>
        <taxon>lamiids</taxon>
        <taxon>Solanales</taxon>
        <taxon>Solanaceae</taxon>
        <taxon>Solanoideae</taxon>
        <taxon>Datureae</taxon>
        <taxon>Datura</taxon>
    </lineage>
</organism>